<dbReference type="Gene3D" id="2.60.40.4070">
    <property type="match status" value="1"/>
</dbReference>
<protein>
    <recommendedName>
        <fullName evidence="2">FlgD Ig-like domain-containing protein</fullName>
    </recommendedName>
</protein>
<accession>A0A382KVI1</accession>
<feature type="non-terminal residue" evidence="1">
    <location>
        <position position="413"/>
    </location>
</feature>
<sequence>VRYIDLRRLQLPAARSQRGLLSEIQAYGKGYVSEVIMHSPLIKLQRSNLFTHVSWQGDMPRDTQIEVRTRTGNELKKILHYFSDKGNEISQVAWDRRDADRRGPIVLEELPGADWSNWSETYFTSGEAFKSPSPRQYALAEVRLKSSDPSRAASIRALNLHFAPPLVDEAVAELWPLRQIEPGADEEFTLYIHPTFSENNPGFDRIVLRSSSAAPIEIVEVRAGPESLLRLGAGQVLWPGPLQFERGEEKAAELVFPEPVHRETLYAIRLRTRVFLGNTQFSAQLLNATFPARAQQISAGNATELVTSQSLVAVADLNGRRLLEEVNITPPLCTPNDDGINDELEISAKVFAVEGDGHLRIELFDLGGHHLRDLSQERLRPSGEYSIRWDGRDGRGHIVPPGAYLLRLKLETD</sequence>
<evidence type="ECO:0008006" key="2">
    <source>
        <dbReference type="Google" id="ProtNLM"/>
    </source>
</evidence>
<gene>
    <name evidence="1" type="ORF">METZ01_LOCUS280417</name>
</gene>
<dbReference type="EMBL" id="UINC01082627">
    <property type="protein sequence ID" value="SVC27563.1"/>
    <property type="molecule type" value="Genomic_DNA"/>
</dbReference>
<organism evidence="1">
    <name type="scientific">marine metagenome</name>
    <dbReference type="NCBI Taxonomy" id="408172"/>
    <lineage>
        <taxon>unclassified sequences</taxon>
        <taxon>metagenomes</taxon>
        <taxon>ecological metagenomes</taxon>
    </lineage>
</organism>
<name>A0A382KVI1_9ZZZZ</name>
<dbReference type="AlphaFoldDB" id="A0A382KVI1"/>
<proteinExistence type="predicted"/>
<feature type="non-terminal residue" evidence="1">
    <location>
        <position position="1"/>
    </location>
</feature>
<evidence type="ECO:0000313" key="1">
    <source>
        <dbReference type="EMBL" id="SVC27563.1"/>
    </source>
</evidence>
<reference evidence="1" key="1">
    <citation type="submission" date="2018-05" db="EMBL/GenBank/DDBJ databases">
        <authorList>
            <person name="Lanie J.A."/>
            <person name="Ng W.-L."/>
            <person name="Kazmierczak K.M."/>
            <person name="Andrzejewski T.M."/>
            <person name="Davidsen T.M."/>
            <person name="Wayne K.J."/>
            <person name="Tettelin H."/>
            <person name="Glass J.I."/>
            <person name="Rusch D."/>
            <person name="Podicherti R."/>
            <person name="Tsui H.-C.T."/>
            <person name="Winkler M.E."/>
        </authorList>
    </citation>
    <scope>NUCLEOTIDE SEQUENCE</scope>
</reference>